<reference evidence="2" key="1">
    <citation type="submission" date="2017-06" db="EMBL/GenBank/DDBJ databases">
        <authorList>
            <person name="Varghese N."/>
            <person name="Submissions S."/>
        </authorList>
    </citation>
    <scope>NUCLEOTIDE SEQUENCE [LARGE SCALE GENOMIC DNA]</scope>
    <source>
        <strain evidence="2">LNB2</strain>
    </source>
</reference>
<dbReference type="Proteomes" id="UP000198281">
    <property type="component" value="Unassembled WGS sequence"/>
</dbReference>
<protein>
    <submittedName>
        <fullName evidence="1">Uncharacterized protein</fullName>
    </submittedName>
</protein>
<keyword evidence="2" id="KW-1185">Reference proteome</keyword>
<evidence type="ECO:0000313" key="2">
    <source>
        <dbReference type="Proteomes" id="UP000198281"/>
    </source>
</evidence>
<organism evidence="1 2">
    <name type="scientific">Edaphosphingomonas laterariae</name>
    <dbReference type="NCBI Taxonomy" id="861865"/>
    <lineage>
        <taxon>Bacteria</taxon>
        <taxon>Pseudomonadati</taxon>
        <taxon>Pseudomonadota</taxon>
        <taxon>Alphaproteobacteria</taxon>
        <taxon>Sphingomonadales</taxon>
        <taxon>Rhizorhabdaceae</taxon>
        <taxon>Edaphosphingomonas</taxon>
    </lineage>
</organism>
<gene>
    <name evidence="1" type="ORF">SAMN06295912_14916</name>
</gene>
<proteinExistence type="predicted"/>
<accession>A0A239KBV4</accession>
<evidence type="ECO:0000313" key="1">
    <source>
        <dbReference type="EMBL" id="SNT15208.1"/>
    </source>
</evidence>
<sequence>MLIFCKAVDRLADLMRCDRKVTYRAFLDARTAPYVTPLLDKIVADDADGDTLRNSLIPWRRAQRPPIAIYHGDISRCRIDGPWQVADDQWLPLGGLIVTSGVTAHLNPFEAQALHKRMQQAIEDVTLAWVREHDLYALRHVPEEIDRTVADPAAKAMIAAWAVGRREADAVPNARPDTTRDCCPGEPGDGLCALCRKGLGHA</sequence>
<dbReference type="EMBL" id="FZOS01000049">
    <property type="protein sequence ID" value="SNT15208.1"/>
    <property type="molecule type" value="Genomic_DNA"/>
</dbReference>
<dbReference type="AlphaFoldDB" id="A0A239KBV4"/>
<name>A0A239KBV4_9SPHN</name>